<dbReference type="EMBL" id="JAQGLA010000086">
    <property type="protein sequence ID" value="MDA3630073.1"/>
    <property type="molecule type" value="Genomic_DNA"/>
</dbReference>
<keyword evidence="2" id="KW-1185">Reference proteome</keyword>
<evidence type="ECO:0000313" key="1">
    <source>
        <dbReference type="EMBL" id="MDA3630073.1"/>
    </source>
</evidence>
<reference evidence="1 2" key="1">
    <citation type="submission" date="2022-11" db="EMBL/GenBank/DDBJ databases">
        <title>Draft genome sequence of Saccharopolyspora sp. WRP15-2 isolated from rhizosphere soils of wild rice in Thailand.</title>
        <authorList>
            <person name="Duangmal K."/>
            <person name="Kammanee S."/>
            <person name="Muangham S."/>
        </authorList>
    </citation>
    <scope>NUCLEOTIDE SEQUENCE [LARGE SCALE GENOMIC DNA]</scope>
    <source>
        <strain evidence="1 2">WRP15-2</strain>
    </source>
</reference>
<dbReference type="RefSeq" id="WP_270953208.1">
    <property type="nucleotide sequence ID" value="NZ_JAQGLA010000086.1"/>
</dbReference>
<dbReference type="Proteomes" id="UP001210380">
    <property type="component" value="Unassembled WGS sequence"/>
</dbReference>
<protein>
    <submittedName>
        <fullName evidence="1">Uncharacterized protein</fullName>
    </submittedName>
</protein>
<gene>
    <name evidence="1" type="ORF">OU415_31920</name>
</gene>
<name>A0ABT4V7X0_9PSEU</name>
<sequence length="80" mass="9200">MILNSCTTEELDHRARRAEHQLNLARQARQWHLVERHRHELRAVVAECERRGTDPVDPAEPAGSRRTRAMLRTEVGLPAA</sequence>
<proteinExistence type="predicted"/>
<organism evidence="1 2">
    <name type="scientific">Saccharopolyspora oryzae</name>
    <dbReference type="NCBI Taxonomy" id="2997343"/>
    <lineage>
        <taxon>Bacteria</taxon>
        <taxon>Bacillati</taxon>
        <taxon>Actinomycetota</taxon>
        <taxon>Actinomycetes</taxon>
        <taxon>Pseudonocardiales</taxon>
        <taxon>Pseudonocardiaceae</taxon>
        <taxon>Saccharopolyspora</taxon>
    </lineage>
</organism>
<comment type="caution">
    <text evidence="1">The sequence shown here is derived from an EMBL/GenBank/DDBJ whole genome shotgun (WGS) entry which is preliminary data.</text>
</comment>
<evidence type="ECO:0000313" key="2">
    <source>
        <dbReference type="Proteomes" id="UP001210380"/>
    </source>
</evidence>
<accession>A0ABT4V7X0</accession>